<evidence type="ECO:0000256" key="1">
    <source>
        <dbReference type="ARBA" id="ARBA00004167"/>
    </source>
</evidence>
<dbReference type="GO" id="GO:0016020">
    <property type="term" value="C:membrane"/>
    <property type="evidence" value="ECO:0007669"/>
    <property type="project" value="UniProtKB-SubCell"/>
</dbReference>
<dbReference type="Proteomes" id="UP000734854">
    <property type="component" value="Unassembled WGS sequence"/>
</dbReference>
<sequence>MMRYFLCLGILAAAVLVDGQPGTCLLQKLFIPDEEFIDTGSNHELGETDITVKPTQARNLQNFRNGIRNCYTIKNVSQGYKYLIRASFLHGNYDKDSSYTDNGSLTFDLYLGNGTPFRSALELSPIDNGIYHDVNQTVSLLLWERWDMGSHQTFRVEPIIQF</sequence>
<dbReference type="AlphaFoldDB" id="A0A8J5FD73"/>
<dbReference type="InterPro" id="IPR024788">
    <property type="entry name" value="Malectin-like_Carb-bd_dom"/>
</dbReference>
<gene>
    <name evidence="4" type="ORF">ZIOFF_055995</name>
</gene>
<proteinExistence type="predicted"/>
<feature type="chain" id="PRO_5035325325" description="Malectin-like domain-containing protein" evidence="2">
    <location>
        <begin position="20"/>
        <end position="162"/>
    </location>
</feature>
<keyword evidence="5" id="KW-1185">Reference proteome</keyword>
<dbReference type="Pfam" id="PF12819">
    <property type="entry name" value="Malectin_like"/>
    <property type="match status" value="1"/>
</dbReference>
<name>A0A8J5FD73_ZINOF</name>
<accession>A0A8J5FD73</accession>
<dbReference type="EMBL" id="JACMSC010000015">
    <property type="protein sequence ID" value="KAG6487409.1"/>
    <property type="molecule type" value="Genomic_DNA"/>
</dbReference>
<evidence type="ECO:0000256" key="2">
    <source>
        <dbReference type="SAM" id="SignalP"/>
    </source>
</evidence>
<comment type="caution">
    <text evidence="4">The sequence shown here is derived from an EMBL/GenBank/DDBJ whole genome shotgun (WGS) entry which is preliminary data.</text>
</comment>
<evidence type="ECO:0000313" key="5">
    <source>
        <dbReference type="Proteomes" id="UP000734854"/>
    </source>
</evidence>
<comment type="subcellular location">
    <subcellularLocation>
        <location evidence="1">Membrane</location>
        <topology evidence="1">Single-pass membrane protein</topology>
    </subcellularLocation>
</comment>
<evidence type="ECO:0000259" key="3">
    <source>
        <dbReference type="Pfam" id="PF12819"/>
    </source>
</evidence>
<reference evidence="4 5" key="1">
    <citation type="submission" date="2020-08" db="EMBL/GenBank/DDBJ databases">
        <title>Plant Genome Project.</title>
        <authorList>
            <person name="Zhang R.-G."/>
        </authorList>
    </citation>
    <scope>NUCLEOTIDE SEQUENCE [LARGE SCALE GENOMIC DNA]</scope>
    <source>
        <tissue evidence="4">Rhizome</tissue>
    </source>
</reference>
<evidence type="ECO:0000313" key="4">
    <source>
        <dbReference type="EMBL" id="KAG6487409.1"/>
    </source>
</evidence>
<organism evidence="4 5">
    <name type="scientific">Zingiber officinale</name>
    <name type="common">Ginger</name>
    <name type="synonym">Amomum zingiber</name>
    <dbReference type="NCBI Taxonomy" id="94328"/>
    <lineage>
        <taxon>Eukaryota</taxon>
        <taxon>Viridiplantae</taxon>
        <taxon>Streptophyta</taxon>
        <taxon>Embryophyta</taxon>
        <taxon>Tracheophyta</taxon>
        <taxon>Spermatophyta</taxon>
        <taxon>Magnoliopsida</taxon>
        <taxon>Liliopsida</taxon>
        <taxon>Zingiberales</taxon>
        <taxon>Zingiberaceae</taxon>
        <taxon>Zingiber</taxon>
    </lineage>
</organism>
<feature type="domain" description="Malectin-like" evidence="3">
    <location>
        <begin position="30"/>
        <end position="112"/>
    </location>
</feature>
<dbReference type="PANTHER" id="PTHR45631:SF202">
    <property type="entry name" value="SENESCENCE-INDUCED RECEPTOR-LIKE SERINE_THREONINE-PROTEIN KINASE"/>
    <property type="match status" value="1"/>
</dbReference>
<protein>
    <recommendedName>
        <fullName evidence="3">Malectin-like domain-containing protein</fullName>
    </recommendedName>
</protein>
<dbReference type="PANTHER" id="PTHR45631">
    <property type="entry name" value="OS07G0107800 PROTEIN-RELATED"/>
    <property type="match status" value="1"/>
</dbReference>
<feature type="signal peptide" evidence="2">
    <location>
        <begin position="1"/>
        <end position="19"/>
    </location>
</feature>
<keyword evidence="2" id="KW-0732">Signal</keyword>